<dbReference type="PANTHER" id="PTHR47962:SF5">
    <property type="entry name" value="ATP-DEPENDENT HELICASE LHR-RELATED"/>
    <property type="match status" value="1"/>
</dbReference>
<dbReference type="AlphaFoldDB" id="A1RT46"/>
<gene>
    <name evidence="14" type="ordered locus">Pisl_0952</name>
</gene>
<dbReference type="InterPro" id="IPR045628">
    <property type="entry name" value="Lhr_WH_dom"/>
</dbReference>
<dbReference type="GeneID" id="4617242"/>
<dbReference type="Proteomes" id="UP000002595">
    <property type="component" value="Chromosome"/>
</dbReference>
<feature type="short sequence motif" description="Q motif" evidence="10">
    <location>
        <begin position="1"/>
        <end position="27"/>
    </location>
</feature>
<keyword evidence="2" id="KW-0227">DNA damage</keyword>
<dbReference type="GO" id="GO:0006281">
    <property type="term" value="P:DNA repair"/>
    <property type="evidence" value="ECO:0007669"/>
    <property type="project" value="UniProtKB-KW"/>
</dbReference>
<evidence type="ECO:0000259" key="13">
    <source>
        <dbReference type="PROSITE" id="PS51195"/>
    </source>
</evidence>
<dbReference type="SUPFAM" id="SSF52540">
    <property type="entry name" value="P-loop containing nucleoside triphosphate hydrolases"/>
    <property type="match status" value="1"/>
</dbReference>
<dbReference type="eggNOG" id="arCOG00557">
    <property type="taxonomic scope" value="Archaea"/>
</dbReference>
<evidence type="ECO:0000256" key="2">
    <source>
        <dbReference type="ARBA" id="ARBA00022763"/>
    </source>
</evidence>
<dbReference type="SMART" id="SM00490">
    <property type="entry name" value="HELICc"/>
    <property type="match status" value="1"/>
</dbReference>
<dbReference type="RefSeq" id="WP_011762703.1">
    <property type="nucleotide sequence ID" value="NC_008701.1"/>
</dbReference>
<dbReference type="InterPro" id="IPR027417">
    <property type="entry name" value="P-loop_NTPase"/>
</dbReference>
<dbReference type="GO" id="GO:0005524">
    <property type="term" value="F:ATP binding"/>
    <property type="evidence" value="ECO:0007669"/>
    <property type="project" value="UniProtKB-KW"/>
</dbReference>
<evidence type="ECO:0000256" key="1">
    <source>
        <dbReference type="ARBA" id="ARBA00022741"/>
    </source>
</evidence>
<feature type="domain" description="Helicase ATP-binding" evidence="11">
    <location>
        <begin position="30"/>
        <end position="207"/>
    </location>
</feature>
<dbReference type="PROSITE" id="PS51192">
    <property type="entry name" value="HELICASE_ATP_BIND_1"/>
    <property type="match status" value="1"/>
</dbReference>
<evidence type="ECO:0000256" key="4">
    <source>
        <dbReference type="ARBA" id="ARBA00022806"/>
    </source>
</evidence>
<dbReference type="GO" id="GO:0003724">
    <property type="term" value="F:RNA helicase activity"/>
    <property type="evidence" value="ECO:0007669"/>
    <property type="project" value="InterPro"/>
</dbReference>
<dbReference type="InterPro" id="IPR014001">
    <property type="entry name" value="Helicase_ATP-bd"/>
</dbReference>
<keyword evidence="7" id="KW-0234">DNA repair</keyword>
<dbReference type="GO" id="GO:0140097">
    <property type="term" value="F:catalytic activity, acting on DNA"/>
    <property type="evidence" value="ECO:0007669"/>
    <property type="project" value="UniProtKB-ARBA"/>
</dbReference>
<feature type="domain" description="Helicase C-terminal" evidence="12">
    <location>
        <begin position="246"/>
        <end position="397"/>
    </location>
</feature>
<evidence type="ECO:0000256" key="8">
    <source>
        <dbReference type="ARBA" id="ARBA00023235"/>
    </source>
</evidence>
<protein>
    <submittedName>
        <fullName evidence="14">ATP dependent helicase, Lhr family</fullName>
    </submittedName>
</protein>
<dbReference type="Pfam" id="PF19306">
    <property type="entry name" value="WHD_Lhr"/>
    <property type="match status" value="1"/>
</dbReference>
<dbReference type="STRING" id="384616.Pisl_0952"/>
<dbReference type="InterPro" id="IPR013701">
    <property type="entry name" value="Lhr-like_DEAD/DEAH_assoc"/>
</dbReference>
<evidence type="ECO:0000313" key="15">
    <source>
        <dbReference type="Proteomes" id="UP000002595"/>
    </source>
</evidence>
<name>A1RT46_PYRIL</name>
<keyword evidence="5" id="KW-0067">ATP-binding</keyword>
<dbReference type="GO" id="GO:0016887">
    <property type="term" value="F:ATP hydrolysis activity"/>
    <property type="evidence" value="ECO:0007669"/>
    <property type="project" value="TreeGrafter"/>
</dbReference>
<keyword evidence="6" id="KW-0238">DNA-binding</keyword>
<evidence type="ECO:0000313" key="14">
    <source>
        <dbReference type="EMBL" id="ABL88128.1"/>
    </source>
</evidence>
<dbReference type="HOGENOM" id="CLU_002025_0_0_2"/>
<dbReference type="InterPro" id="IPR014014">
    <property type="entry name" value="RNA_helicase_DEAD_Q_motif"/>
</dbReference>
<evidence type="ECO:0000256" key="10">
    <source>
        <dbReference type="PROSITE-ProRule" id="PRU00552"/>
    </source>
</evidence>
<dbReference type="PROSITE" id="PS51195">
    <property type="entry name" value="Q_MOTIF"/>
    <property type="match status" value="1"/>
</dbReference>
<keyword evidence="8" id="KW-0413">Isomerase</keyword>
<evidence type="ECO:0000256" key="6">
    <source>
        <dbReference type="ARBA" id="ARBA00023125"/>
    </source>
</evidence>
<dbReference type="Pfam" id="PF00271">
    <property type="entry name" value="Helicase_C"/>
    <property type="match status" value="1"/>
</dbReference>
<organism evidence="14 15">
    <name type="scientific">Pyrobaculum islandicum (strain DSM 4184 / JCM 9189 / GEO3)</name>
    <dbReference type="NCBI Taxonomy" id="384616"/>
    <lineage>
        <taxon>Archaea</taxon>
        <taxon>Thermoproteota</taxon>
        <taxon>Thermoprotei</taxon>
        <taxon>Thermoproteales</taxon>
        <taxon>Thermoproteaceae</taxon>
        <taxon>Pyrobaculum</taxon>
    </lineage>
</organism>
<dbReference type="InterPro" id="IPR011545">
    <property type="entry name" value="DEAD/DEAH_box_helicase_dom"/>
</dbReference>
<dbReference type="GO" id="GO:0003677">
    <property type="term" value="F:DNA binding"/>
    <property type="evidence" value="ECO:0007669"/>
    <property type="project" value="UniProtKB-KW"/>
</dbReference>
<evidence type="ECO:0000256" key="7">
    <source>
        <dbReference type="ARBA" id="ARBA00023204"/>
    </source>
</evidence>
<evidence type="ECO:0000259" key="12">
    <source>
        <dbReference type="PROSITE" id="PS51194"/>
    </source>
</evidence>
<dbReference type="Pfam" id="PF08494">
    <property type="entry name" value="DEAD_assoc"/>
    <property type="match status" value="1"/>
</dbReference>
<comment type="similarity">
    <text evidence="9">Belongs to the Lhr helicase family. Lhr-Core subfamily.</text>
</comment>
<evidence type="ECO:0000259" key="11">
    <source>
        <dbReference type="PROSITE" id="PS51192"/>
    </source>
</evidence>
<dbReference type="InterPro" id="IPR001650">
    <property type="entry name" value="Helicase_C-like"/>
</dbReference>
<reference evidence="14" key="1">
    <citation type="submission" date="2006-12" db="EMBL/GenBank/DDBJ databases">
        <title>Complete sequence of Pyrobaculum islandicum DSM 4184.</title>
        <authorList>
            <person name="Copeland A."/>
            <person name="Lucas S."/>
            <person name="Lapidus A."/>
            <person name="Barry K."/>
            <person name="Detter J.C."/>
            <person name="Glavina del Rio T."/>
            <person name="Dalin E."/>
            <person name="Tice H."/>
            <person name="Pitluck S."/>
            <person name="Meincke L."/>
            <person name="Brettin T."/>
            <person name="Bruce D."/>
            <person name="Han C."/>
            <person name="Tapia R."/>
            <person name="Gilna P."/>
            <person name="Schmutz J."/>
            <person name="Larimer F."/>
            <person name="Land M."/>
            <person name="Hauser L."/>
            <person name="Kyrpides N."/>
            <person name="Mikhailova N."/>
            <person name="Cozen A.E."/>
            <person name="Fitz-Gibbon S.T."/>
            <person name="House C.H."/>
            <person name="Saltikov C."/>
            <person name="Lowe T."/>
            <person name="Richardson P."/>
        </authorList>
    </citation>
    <scope>NUCLEOTIDE SEQUENCE [LARGE SCALE GENOMIC DNA]</scope>
    <source>
        <strain evidence="14">DSM 4184</strain>
    </source>
</reference>
<keyword evidence="1" id="KW-0547">Nucleotide-binding</keyword>
<dbReference type="PIRSF" id="PIRSF037307">
    <property type="entry name" value="Lhr-like_helic_prd"/>
    <property type="match status" value="1"/>
</dbReference>
<feature type="domain" description="DEAD-box RNA helicase Q" evidence="13">
    <location>
        <begin position="1"/>
        <end position="27"/>
    </location>
</feature>
<proteinExistence type="inferred from homology"/>
<dbReference type="PANTHER" id="PTHR47962">
    <property type="entry name" value="ATP-DEPENDENT HELICASE LHR-RELATED-RELATED"/>
    <property type="match status" value="1"/>
</dbReference>
<dbReference type="EMBL" id="CP000504">
    <property type="protein sequence ID" value="ABL88128.1"/>
    <property type="molecule type" value="Genomic_DNA"/>
</dbReference>
<dbReference type="SMART" id="SM00487">
    <property type="entry name" value="DEXDc"/>
    <property type="match status" value="1"/>
</dbReference>
<dbReference type="Pfam" id="PF00270">
    <property type="entry name" value="DEAD"/>
    <property type="match status" value="1"/>
</dbReference>
<evidence type="ECO:0000256" key="5">
    <source>
        <dbReference type="ARBA" id="ARBA00022840"/>
    </source>
</evidence>
<keyword evidence="3" id="KW-0378">Hydrolase</keyword>
<dbReference type="OrthoDB" id="372104at2157"/>
<dbReference type="KEGG" id="pis:Pisl_0952"/>
<keyword evidence="15" id="KW-1185">Reference proteome</keyword>
<keyword evidence="4 14" id="KW-0347">Helicase</keyword>
<dbReference type="CDD" id="cd17922">
    <property type="entry name" value="DEXHc_LHR-like"/>
    <property type="match status" value="1"/>
</dbReference>
<dbReference type="InterPro" id="IPR017170">
    <property type="entry name" value="Lhr-like"/>
</dbReference>
<dbReference type="InterPro" id="IPR052511">
    <property type="entry name" value="ATP-dep_Helicase"/>
</dbReference>
<dbReference type="CDD" id="cd18796">
    <property type="entry name" value="SF2_C_LHR"/>
    <property type="match status" value="1"/>
</dbReference>
<evidence type="ECO:0000256" key="9">
    <source>
        <dbReference type="ARBA" id="ARBA00093467"/>
    </source>
</evidence>
<accession>A1RT46</accession>
<dbReference type="Gene3D" id="3.40.50.300">
    <property type="entry name" value="P-loop containing nucleotide triphosphate hydrolases"/>
    <property type="match status" value="2"/>
</dbReference>
<sequence>MVFHLLHPKLQKAIKELGYLTPTPIQTEGIPRILSGSHVLLIAPTGFGKTEAALFPIISKMIETSNVSGIRCIYITPLRSLNRDLLRRLYALADAVGLSIAIRHGDTTQKERKAIAVRPPDILITTPESLQILLLHRKLREHLRNVRFVIVDEIHELINSKRGVQLAIGLERLVELAGEFQRVGLSATVGAPQLVADFLGGVGRKVEIVDVSGEKRLEIDTVLPMPSEEDHIDAEKFDVTPETLARIRKIAEYLRSSKGAVLIFTNTRDGAEFLASKLRSILGDSVEVHHSSLSREHRISVEERLKKGRLKAVVATSSLELGIDVGHIDLVIQYGSPRQVSKLVQRVGRSGHGLDKISRGIIVASDFEDLLEAEVIVERALKGRLEEEVEYHENALDILLHQIVGIALEAKVDGKEINLDYILKVVRRAHPYRNLTEEDIRLVLDFAERHKLLRGLKPRRHSIRYYFENVSTIPDEKSYKALDETTGRIVGELDSEFVYSIEPGTKIVLSGRVWVFSRKENDAVYLYPDFDVKGALPAWLGEQIPVPYEVAQEVCIRRAEVLQKALAGENELGLDLEGLEAELVPTPERLHIHVLGNKYAVIHSCLGTKGNEALGLYLSHALSGYVGPVGYRSDAYRVLLIFRDYVPINAIEEVFRKPQEFVYRTLRNAIKNSKIFRYRFLQVARRVGIVSKDAQEIPTKLIEIYLDDLPGLETLNEMFVERVDVKAMISLIEKLSNGRIPIVVRKLQRPTLLEKPILEEALRLDFSFRGLSRESLADIVRRRILNKYVTLLCLNCGWTLMTRAAALPDDIHCQKCGVRALAVIKGVDLEKARNILNKFRLKQRLSVDERKILENLQQSAAIVLEHGKVGVIIQLAHGIGPKTAIKVLNKVFEGEDLWLAILDAERQYATTKAFWD</sequence>
<dbReference type="PROSITE" id="PS51194">
    <property type="entry name" value="HELICASE_CTER"/>
    <property type="match status" value="1"/>
</dbReference>
<evidence type="ECO:0000256" key="3">
    <source>
        <dbReference type="ARBA" id="ARBA00022801"/>
    </source>
</evidence>